<gene>
    <name evidence="2" type="ORF">ACERLL_05030</name>
</gene>
<sequence>MLWQTIRAYFLPSAHPGLQPVKDRQGEEFRPKRDGYGRRVERDEWESVWDGYEADQQRARNRALVRPFMGVYMRRWAGLGLLLWIPSELFQWSGLPLLSWPLFLAALGSFLMVFLLFLLREEMSH</sequence>
<evidence type="ECO:0000256" key="1">
    <source>
        <dbReference type="SAM" id="Phobius"/>
    </source>
</evidence>
<dbReference type="Proteomes" id="UP001575181">
    <property type="component" value="Unassembled WGS sequence"/>
</dbReference>
<reference evidence="2 3" key="1">
    <citation type="submission" date="2024-08" db="EMBL/GenBank/DDBJ databases">
        <title>Whole-genome sequencing of halo(alkali)philic microorganisms from hypersaline lakes.</title>
        <authorList>
            <person name="Sorokin D.Y."/>
            <person name="Merkel A.Y."/>
            <person name="Messina E."/>
            <person name="Yakimov M."/>
        </authorList>
    </citation>
    <scope>NUCLEOTIDE SEQUENCE [LARGE SCALE GENOMIC DNA]</scope>
    <source>
        <strain evidence="2 3">Cl-TMA</strain>
    </source>
</reference>
<keyword evidence="1" id="KW-1133">Transmembrane helix</keyword>
<feature type="transmembrane region" description="Helical" evidence="1">
    <location>
        <begin position="97"/>
        <end position="119"/>
    </location>
</feature>
<comment type="caution">
    <text evidence="2">The sequence shown here is derived from an EMBL/GenBank/DDBJ whole genome shotgun (WGS) entry which is preliminary data.</text>
</comment>
<proteinExistence type="predicted"/>
<accession>A0ABV4TS79</accession>
<keyword evidence="1" id="KW-0472">Membrane</keyword>
<organism evidence="2 3">
    <name type="scientific">Thiohalorhabdus methylotrophus</name>
    <dbReference type="NCBI Taxonomy" id="3242694"/>
    <lineage>
        <taxon>Bacteria</taxon>
        <taxon>Pseudomonadati</taxon>
        <taxon>Pseudomonadota</taxon>
        <taxon>Gammaproteobacteria</taxon>
        <taxon>Thiohalorhabdales</taxon>
        <taxon>Thiohalorhabdaceae</taxon>
        <taxon>Thiohalorhabdus</taxon>
    </lineage>
</organism>
<keyword evidence="1" id="KW-0812">Transmembrane</keyword>
<keyword evidence="3" id="KW-1185">Reference proteome</keyword>
<protein>
    <submittedName>
        <fullName evidence="2">Uncharacterized protein</fullName>
    </submittedName>
</protein>
<evidence type="ECO:0000313" key="2">
    <source>
        <dbReference type="EMBL" id="MFA9460184.1"/>
    </source>
</evidence>
<dbReference type="EMBL" id="JBGUAW010000003">
    <property type="protein sequence ID" value="MFA9460184.1"/>
    <property type="molecule type" value="Genomic_DNA"/>
</dbReference>
<feature type="transmembrane region" description="Helical" evidence="1">
    <location>
        <begin position="64"/>
        <end position="85"/>
    </location>
</feature>
<name>A0ABV4TS79_9GAMM</name>
<dbReference type="RefSeq" id="WP_373654970.1">
    <property type="nucleotide sequence ID" value="NZ_JBGUAW010000003.1"/>
</dbReference>
<evidence type="ECO:0000313" key="3">
    <source>
        <dbReference type="Proteomes" id="UP001575181"/>
    </source>
</evidence>